<dbReference type="SUPFAM" id="SSF100920">
    <property type="entry name" value="Heat shock protein 70kD (HSP70), peptide-binding domain"/>
    <property type="match status" value="1"/>
</dbReference>
<keyword evidence="4" id="KW-0067">ATP-binding</keyword>
<dbReference type="PANTHER" id="PTHR19375">
    <property type="entry name" value="HEAT SHOCK PROTEIN 70KDA"/>
    <property type="match status" value="1"/>
</dbReference>
<evidence type="ECO:0000313" key="9">
    <source>
        <dbReference type="Proteomes" id="UP000625527"/>
    </source>
</evidence>
<keyword evidence="6" id="KW-0143">Chaperone</keyword>
<proteinExistence type="inferred from homology"/>
<dbReference type="Proteomes" id="UP000625527">
    <property type="component" value="Unassembled WGS sequence"/>
</dbReference>
<dbReference type="PRINTS" id="PR00301">
    <property type="entry name" value="HEATSHOCK70"/>
</dbReference>
<accession>A0ABR9N3Z7</accession>
<dbReference type="Gene3D" id="3.90.640.10">
    <property type="entry name" value="Actin, Chain A, domain 4"/>
    <property type="match status" value="1"/>
</dbReference>
<evidence type="ECO:0000313" key="8">
    <source>
        <dbReference type="EMBL" id="MBE1878389.1"/>
    </source>
</evidence>
<dbReference type="InterPro" id="IPR018181">
    <property type="entry name" value="Heat_shock_70_CS"/>
</dbReference>
<dbReference type="RefSeq" id="WP_192864917.1">
    <property type="nucleotide sequence ID" value="NZ_JADAQT010000108.1"/>
</dbReference>
<keyword evidence="2" id="KW-0597">Phosphoprotein</keyword>
<keyword evidence="5" id="KW-0346">Stress response</keyword>
<sequence>MRDTIDFGIDLGTTNSAIAVARGRSAQVVRNSTGDEFTPSAVSVSRSGAVRVGRRARDHVVADPGNACAEFKLRMGRTDQDMLFEAAGRSMSPEELSAQVLMALRGNVELTGERLETAVITVPAAFTADQTAATMKAAELAGLRSATLLQEPTAAAWAYLADADLPDKGFWLVYDFGGGTFDAAVVKIEDGEFTVVNHAGDNSLGGKRIDWALVEDVLLPAFRAAGGPSEVSPENPRTRGALAILKHLAERAKIELSVQRSTVIEEDVVVDGEAIELVHTMTRDDVDRAARPLVEASVLHCRQALSGAGLDPRDVDRVLLVGGSSQVSLVHEMLADPDRGLGIRVDRSQDPITVVARGAAIYAGTQPMPEEIRRSEPVAAGTVRLNLDHTPAGLDDDPLIGGRAESDDVADWSGWTIELHNITTNPPWTTGQVALEPDGTFRMRLRAPETTAHTFEIALRDPVGSQAPTDRATVTYDHRSGGMGPDAPHQAHTIGVGLADNTVEVLVASGATLPATGRVHGLRTTETISKSAGTGRITIPVLSGEHARADRNEVVGRLDLRPDDVVRDVPAGTEVEVELTVTKSFQIVDASAYVPYLDEEFGIQVDLRRPLLPGIDVLRAERADVGHRYAELRDQARDLDAREATERLDRFDSEGVTRNLDRLLDQAAVDQDAVATCQAALLEAQSALDEAERLLGLPRVAEEGRQAVATAQEAVTHYRARGLEAELSKVRTEMEVAIADGDQAVIERRTQEAWSIALRAIPEEHQALMEFSDYESLLGADSRPEVRRLLADGRAAIATNDLRRLEGINARLRRFAAQAAPVGRRDRTGTGPGRTFHGSTVDGDRP</sequence>
<dbReference type="PROSITE" id="PS00297">
    <property type="entry name" value="HSP70_1"/>
    <property type="match status" value="1"/>
</dbReference>
<evidence type="ECO:0000256" key="6">
    <source>
        <dbReference type="ARBA" id="ARBA00023186"/>
    </source>
</evidence>
<dbReference type="Gene3D" id="2.60.34.10">
    <property type="entry name" value="Substrate Binding Domain Of DNAk, Chain A, domain 1"/>
    <property type="match status" value="1"/>
</dbReference>
<organism evidence="8 9">
    <name type="scientific">Myceligenerans pegani</name>
    <dbReference type="NCBI Taxonomy" id="2776917"/>
    <lineage>
        <taxon>Bacteria</taxon>
        <taxon>Bacillati</taxon>
        <taxon>Actinomycetota</taxon>
        <taxon>Actinomycetes</taxon>
        <taxon>Micrococcales</taxon>
        <taxon>Promicromonosporaceae</taxon>
        <taxon>Myceligenerans</taxon>
    </lineage>
</organism>
<dbReference type="CDD" id="cd24029">
    <property type="entry name" value="ASKHA_NBD_HSP70_DnaK_HscA_HscC"/>
    <property type="match status" value="1"/>
</dbReference>
<evidence type="ECO:0000256" key="7">
    <source>
        <dbReference type="SAM" id="MobiDB-lite"/>
    </source>
</evidence>
<dbReference type="Gene3D" id="3.30.420.40">
    <property type="match status" value="2"/>
</dbReference>
<evidence type="ECO:0000256" key="2">
    <source>
        <dbReference type="ARBA" id="ARBA00022553"/>
    </source>
</evidence>
<dbReference type="InterPro" id="IPR013126">
    <property type="entry name" value="Hsp_70_fam"/>
</dbReference>
<dbReference type="SUPFAM" id="SSF53067">
    <property type="entry name" value="Actin-like ATPase domain"/>
    <property type="match status" value="2"/>
</dbReference>
<name>A0ABR9N3Z7_9MICO</name>
<feature type="region of interest" description="Disordered" evidence="7">
    <location>
        <begin position="820"/>
        <end position="846"/>
    </location>
</feature>
<dbReference type="EMBL" id="JADAQT010000108">
    <property type="protein sequence ID" value="MBE1878389.1"/>
    <property type="molecule type" value="Genomic_DNA"/>
</dbReference>
<dbReference type="InterPro" id="IPR029047">
    <property type="entry name" value="HSP70_peptide-bd_sf"/>
</dbReference>
<evidence type="ECO:0000256" key="3">
    <source>
        <dbReference type="ARBA" id="ARBA00022741"/>
    </source>
</evidence>
<dbReference type="InterPro" id="IPR043129">
    <property type="entry name" value="ATPase_NBD"/>
</dbReference>
<keyword evidence="3" id="KW-0547">Nucleotide-binding</keyword>
<evidence type="ECO:0000256" key="5">
    <source>
        <dbReference type="ARBA" id="ARBA00023016"/>
    </source>
</evidence>
<keyword evidence="9" id="KW-1185">Reference proteome</keyword>
<dbReference type="Pfam" id="PF00012">
    <property type="entry name" value="HSP70"/>
    <property type="match status" value="1"/>
</dbReference>
<comment type="similarity">
    <text evidence="1">Belongs to the heat shock protein 70 family.</text>
</comment>
<evidence type="ECO:0000256" key="1">
    <source>
        <dbReference type="ARBA" id="ARBA00007381"/>
    </source>
</evidence>
<comment type="caution">
    <text evidence="8">The sequence shown here is derived from an EMBL/GenBank/DDBJ whole genome shotgun (WGS) entry which is preliminary data.</text>
</comment>
<gene>
    <name evidence="8" type="ORF">IHE71_22080</name>
</gene>
<reference evidence="8 9" key="1">
    <citation type="submission" date="2020-10" db="EMBL/GenBank/DDBJ databases">
        <title>Myceligenerans pegani sp. nov., an endophytic actinomycete isolated from Peganum harmala L. in Xinjiang, China.</title>
        <authorList>
            <person name="Xin L."/>
        </authorList>
    </citation>
    <scope>NUCLEOTIDE SEQUENCE [LARGE SCALE GENOMIC DNA]</scope>
    <source>
        <strain evidence="8 9">TRM65318</strain>
    </source>
</reference>
<evidence type="ECO:0000256" key="4">
    <source>
        <dbReference type="ARBA" id="ARBA00022840"/>
    </source>
</evidence>
<protein>
    <submittedName>
        <fullName evidence="8">Hsp70 family protein</fullName>
    </submittedName>
</protein>